<feature type="domain" description="CSC1/OSCA1-like 7TM region" evidence="2">
    <location>
        <begin position="21"/>
        <end position="111"/>
    </location>
</feature>
<evidence type="ECO:0000313" key="3">
    <source>
        <dbReference type="EMBL" id="KAB2601506.1"/>
    </source>
</evidence>
<organism evidence="3 4">
    <name type="scientific">Pyrus ussuriensis x Pyrus communis</name>
    <dbReference type="NCBI Taxonomy" id="2448454"/>
    <lineage>
        <taxon>Eukaryota</taxon>
        <taxon>Viridiplantae</taxon>
        <taxon>Streptophyta</taxon>
        <taxon>Embryophyta</taxon>
        <taxon>Tracheophyta</taxon>
        <taxon>Spermatophyta</taxon>
        <taxon>Magnoliopsida</taxon>
        <taxon>eudicotyledons</taxon>
        <taxon>Gunneridae</taxon>
        <taxon>Pentapetalae</taxon>
        <taxon>rosids</taxon>
        <taxon>fabids</taxon>
        <taxon>Rosales</taxon>
        <taxon>Rosaceae</taxon>
        <taxon>Amygdaloideae</taxon>
        <taxon>Maleae</taxon>
        <taxon>Pyrus</taxon>
    </lineage>
</organism>
<reference evidence="4" key="2">
    <citation type="submission" date="2019-10" db="EMBL/GenBank/DDBJ databases">
        <title>A de novo genome assembly of a pear dwarfing rootstock.</title>
        <authorList>
            <person name="Wang F."/>
            <person name="Wang J."/>
            <person name="Li S."/>
            <person name="Zhang Y."/>
            <person name="Fang M."/>
            <person name="Ma L."/>
            <person name="Zhao Y."/>
            <person name="Jiang S."/>
        </authorList>
    </citation>
    <scope>NUCLEOTIDE SEQUENCE [LARGE SCALE GENOMIC DNA]</scope>
</reference>
<comment type="caution">
    <text evidence="3">The sequence shown here is derived from an EMBL/GenBank/DDBJ whole genome shotgun (WGS) entry which is preliminary data.</text>
</comment>
<dbReference type="OrthoDB" id="1741147at2759"/>
<evidence type="ECO:0000313" key="4">
    <source>
        <dbReference type="Proteomes" id="UP000327157"/>
    </source>
</evidence>
<dbReference type="GO" id="GO:0005886">
    <property type="term" value="C:plasma membrane"/>
    <property type="evidence" value="ECO:0007669"/>
    <property type="project" value="TreeGrafter"/>
</dbReference>
<dbReference type="InterPro" id="IPR045122">
    <property type="entry name" value="Csc1-like"/>
</dbReference>
<dbReference type="EMBL" id="SMOL01000695">
    <property type="protein sequence ID" value="KAB2601506.1"/>
    <property type="molecule type" value="Genomic_DNA"/>
</dbReference>
<dbReference type="PANTHER" id="PTHR13018">
    <property type="entry name" value="PROBABLE MEMBRANE PROTEIN DUF221-RELATED"/>
    <property type="match status" value="1"/>
</dbReference>
<dbReference type="InterPro" id="IPR003864">
    <property type="entry name" value="CSC1/OSCA1-like_7TM"/>
</dbReference>
<protein>
    <submittedName>
        <fullName evidence="3">Membrane protein-like</fullName>
    </submittedName>
</protein>
<sequence>MPKFLLFLSKAEGIPSQSHAVSGTLFSTFKSIKKDPNALVDLLATSLPDNATYFLTFVALKFFIGYGLELSGLFPLIIFHIKRKCLCKSEAEVKAACILGILDMGLEYPVIRSSLQLSSATLLLLR</sequence>
<proteinExistence type="predicted"/>
<keyword evidence="1" id="KW-0472">Membrane</keyword>
<keyword evidence="1" id="KW-0812">Transmembrane</keyword>
<evidence type="ECO:0000256" key="1">
    <source>
        <dbReference type="SAM" id="Phobius"/>
    </source>
</evidence>
<keyword evidence="4" id="KW-1185">Reference proteome</keyword>
<feature type="transmembrane region" description="Helical" evidence="1">
    <location>
        <begin position="53"/>
        <end position="79"/>
    </location>
</feature>
<dbReference type="GO" id="GO:0005227">
    <property type="term" value="F:calcium-activated cation channel activity"/>
    <property type="evidence" value="ECO:0007669"/>
    <property type="project" value="InterPro"/>
</dbReference>
<dbReference type="AlphaFoldDB" id="A0A5N5FEI3"/>
<dbReference type="PANTHER" id="PTHR13018:SF100">
    <property type="entry name" value="CSC1-LIKE PROTEIN ERD4"/>
    <property type="match status" value="1"/>
</dbReference>
<evidence type="ECO:0000259" key="2">
    <source>
        <dbReference type="Pfam" id="PF02714"/>
    </source>
</evidence>
<dbReference type="Proteomes" id="UP000327157">
    <property type="component" value="Chromosome 10"/>
</dbReference>
<reference evidence="3 4" key="1">
    <citation type="submission" date="2019-09" db="EMBL/GenBank/DDBJ databases">
        <authorList>
            <person name="Ou C."/>
        </authorList>
    </citation>
    <scope>NUCLEOTIDE SEQUENCE [LARGE SCALE GENOMIC DNA]</scope>
    <source>
        <strain evidence="3">S2</strain>
        <tissue evidence="3">Leaf</tissue>
    </source>
</reference>
<name>A0A5N5FEI3_9ROSA</name>
<gene>
    <name evidence="3" type="ORF">D8674_002511</name>
</gene>
<dbReference type="Pfam" id="PF02714">
    <property type="entry name" value="RSN1_7TM"/>
    <property type="match status" value="1"/>
</dbReference>
<accession>A0A5N5FEI3</accession>
<keyword evidence="1" id="KW-1133">Transmembrane helix</keyword>
<reference evidence="3 4" key="3">
    <citation type="submission" date="2019-11" db="EMBL/GenBank/DDBJ databases">
        <title>A de novo genome assembly of a pear dwarfing rootstock.</title>
        <authorList>
            <person name="Wang F."/>
            <person name="Wang J."/>
            <person name="Li S."/>
            <person name="Zhang Y."/>
            <person name="Fang M."/>
            <person name="Ma L."/>
            <person name="Zhao Y."/>
            <person name="Jiang S."/>
        </authorList>
    </citation>
    <scope>NUCLEOTIDE SEQUENCE [LARGE SCALE GENOMIC DNA]</scope>
    <source>
        <strain evidence="3">S2</strain>
        <tissue evidence="3">Leaf</tissue>
    </source>
</reference>